<evidence type="ECO:0000313" key="4">
    <source>
        <dbReference type="Proteomes" id="UP001501337"/>
    </source>
</evidence>
<evidence type="ECO:0000256" key="1">
    <source>
        <dbReference type="SAM" id="Coils"/>
    </source>
</evidence>
<protein>
    <recommendedName>
        <fullName evidence="5">PhnA-like protein</fullName>
    </recommendedName>
</protein>
<keyword evidence="2" id="KW-1133">Transmembrane helix</keyword>
<dbReference type="Proteomes" id="UP001501337">
    <property type="component" value="Unassembled WGS sequence"/>
</dbReference>
<keyword evidence="1" id="KW-0175">Coiled coil</keyword>
<feature type="transmembrane region" description="Helical" evidence="2">
    <location>
        <begin position="20"/>
        <end position="49"/>
    </location>
</feature>
<feature type="transmembrane region" description="Helical" evidence="2">
    <location>
        <begin position="263"/>
        <end position="283"/>
    </location>
</feature>
<keyword evidence="4" id="KW-1185">Reference proteome</keyword>
<proteinExistence type="predicted"/>
<evidence type="ECO:0000313" key="3">
    <source>
        <dbReference type="EMBL" id="GAA3964782.1"/>
    </source>
</evidence>
<comment type="caution">
    <text evidence="3">The sequence shown here is derived from an EMBL/GenBank/DDBJ whole genome shotgun (WGS) entry which is preliminary data.</text>
</comment>
<keyword evidence="2" id="KW-0812">Transmembrane</keyword>
<organism evidence="3 4">
    <name type="scientific">Allohahella marinimesophila</name>
    <dbReference type="NCBI Taxonomy" id="1054972"/>
    <lineage>
        <taxon>Bacteria</taxon>
        <taxon>Pseudomonadati</taxon>
        <taxon>Pseudomonadota</taxon>
        <taxon>Gammaproteobacteria</taxon>
        <taxon>Oceanospirillales</taxon>
        <taxon>Hahellaceae</taxon>
        <taxon>Allohahella</taxon>
    </lineage>
</organism>
<feature type="coiled-coil region" evidence="1">
    <location>
        <begin position="236"/>
        <end position="263"/>
    </location>
</feature>
<dbReference type="EMBL" id="BAABBO010000010">
    <property type="protein sequence ID" value="GAA3964782.1"/>
    <property type="molecule type" value="Genomic_DNA"/>
</dbReference>
<keyword evidence="2" id="KW-0472">Membrane</keyword>
<reference evidence="4" key="1">
    <citation type="journal article" date="2019" name="Int. J. Syst. Evol. Microbiol.">
        <title>The Global Catalogue of Microorganisms (GCM) 10K type strain sequencing project: providing services to taxonomists for standard genome sequencing and annotation.</title>
        <authorList>
            <consortium name="The Broad Institute Genomics Platform"/>
            <consortium name="The Broad Institute Genome Sequencing Center for Infectious Disease"/>
            <person name="Wu L."/>
            <person name="Ma J."/>
        </authorList>
    </citation>
    <scope>NUCLEOTIDE SEQUENCE [LARGE SCALE GENOMIC DNA]</scope>
    <source>
        <strain evidence="4">JCM 17555</strain>
    </source>
</reference>
<feature type="transmembrane region" description="Helical" evidence="2">
    <location>
        <begin position="61"/>
        <end position="85"/>
    </location>
</feature>
<feature type="transmembrane region" description="Helical" evidence="2">
    <location>
        <begin position="97"/>
        <end position="119"/>
    </location>
</feature>
<evidence type="ECO:0008006" key="5">
    <source>
        <dbReference type="Google" id="ProtNLM"/>
    </source>
</evidence>
<name>A0ABP7PFQ7_9GAMM</name>
<evidence type="ECO:0000256" key="2">
    <source>
        <dbReference type="SAM" id="Phobius"/>
    </source>
</evidence>
<sequence>MLMQETTSSPVVAPRAAVSWGAIIAALAFVIAANWLLILFGSAIGISIADVSDAEAVSQGLGIGAIIWVVVSGIVTYFIAGYIAARLARSIEKGNGLLHGLTLWSTGVVVTLILASWGIGGVMSAGKSLVGGTISVGQATATGAGGALDQLQDSDVMQDIQGTIKTRAAEAIAQSEAGEELTQAEARQAMNEIDQDTFSRMARHLVMGNTEQARSALASSTNLSESEVESVVEGVSQGMSGELEQLKAEAEQVAETASTYAQAVTWAVFIAALLSLIAALIGGKVGSSAARSHFVENEARRHSAVSV</sequence>
<accession>A0ABP7PFQ7</accession>
<gene>
    <name evidence="3" type="ORF">GCM10022278_23230</name>
</gene>